<dbReference type="InterPro" id="IPR036396">
    <property type="entry name" value="Cyt_P450_sf"/>
</dbReference>
<dbReference type="EMBL" id="VFOZ01000001">
    <property type="protein sequence ID" value="TQL97244.1"/>
    <property type="molecule type" value="Genomic_DNA"/>
</dbReference>
<comment type="similarity">
    <text evidence="1">Belongs to the cytochrome P450 family.</text>
</comment>
<name>A0A543CJG3_9ACTN</name>
<dbReference type="PANTHER" id="PTHR46696:SF1">
    <property type="entry name" value="CYTOCHROME P450 YJIB-RELATED"/>
    <property type="match status" value="1"/>
</dbReference>
<evidence type="ECO:0000313" key="4">
    <source>
        <dbReference type="Proteomes" id="UP000316096"/>
    </source>
</evidence>
<dbReference type="PRINTS" id="PR00359">
    <property type="entry name" value="BP450"/>
</dbReference>
<proteinExistence type="inferred from homology"/>
<evidence type="ECO:0000256" key="1">
    <source>
        <dbReference type="ARBA" id="ARBA00010617"/>
    </source>
</evidence>
<dbReference type="Gene3D" id="1.10.630.10">
    <property type="entry name" value="Cytochrome P450"/>
    <property type="match status" value="1"/>
</dbReference>
<sequence>MTADHTETAPPSEPPAGCPAHGDRFPLYGPELAIDPAGAYARLREHGPLAPVELSPGVPATLVTGYAAALGVLRDPNTFPKDPRGWQRTVAADCPVLPMMMYRPNCRHADGSAHSRLRMAVTDSLARVDLFALRGYVEASADTLIARFAGKGAADLVADYARVLPLLVFNELFGCPPDLGDSLVMGMSGIFDTVNAKQSNEIMRAAVLDLVQLKRRDPGHDVTSWLAEHPVRLTDEEMMHQILTLLGAGTEPTQNLIVNGLRLLLSDDRFGGDLSGGNLQVEDAIDEVLWTDPPLANFAMTYPTHDVEYEGVVLPKDQPVVISLAAANTDPMLTAEHREGNRAHLAWSAGAHTCPAQGQARLITSVAIEKVLDALPEMELAVPVRLLKWRPGPFHRALTALPVNFPPVTGRMAGDAWRDRPDTDTRPDLRMPPQRGAERADGLAAVLSAARARPVRKNRYRQWRDSVLRRLRRP</sequence>
<dbReference type="GO" id="GO:0005506">
    <property type="term" value="F:iron ion binding"/>
    <property type="evidence" value="ECO:0007669"/>
    <property type="project" value="InterPro"/>
</dbReference>
<dbReference type="GO" id="GO:0016705">
    <property type="term" value="F:oxidoreductase activity, acting on paired donors, with incorporation or reduction of molecular oxygen"/>
    <property type="evidence" value="ECO:0007669"/>
    <property type="project" value="InterPro"/>
</dbReference>
<feature type="compositionally biased region" description="Basic and acidic residues" evidence="2">
    <location>
        <begin position="416"/>
        <end position="429"/>
    </location>
</feature>
<dbReference type="AlphaFoldDB" id="A0A543CJG3"/>
<dbReference type="SUPFAM" id="SSF48264">
    <property type="entry name" value="Cytochrome P450"/>
    <property type="match status" value="1"/>
</dbReference>
<dbReference type="CDD" id="cd20623">
    <property type="entry name" value="CYP_unk"/>
    <property type="match status" value="1"/>
</dbReference>
<gene>
    <name evidence="3" type="ORF">FB559_2823</name>
</gene>
<evidence type="ECO:0000256" key="2">
    <source>
        <dbReference type="SAM" id="MobiDB-lite"/>
    </source>
</evidence>
<dbReference type="InterPro" id="IPR002397">
    <property type="entry name" value="Cyt_P450_B"/>
</dbReference>
<dbReference type="GO" id="GO:0020037">
    <property type="term" value="F:heme binding"/>
    <property type="evidence" value="ECO:0007669"/>
    <property type="project" value="InterPro"/>
</dbReference>
<reference evidence="3 4" key="1">
    <citation type="submission" date="2019-06" db="EMBL/GenBank/DDBJ databases">
        <title>Sequencing the genomes of 1000 actinobacteria strains.</title>
        <authorList>
            <person name="Klenk H.-P."/>
        </authorList>
    </citation>
    <scope>NUCLEOTIDE SEQUENCE [LARGE SCALE GENOMIC DNA]</scope>
    <source>
        <strain evidence="3 4">DSM 102200</strain>
    </source>
</reference>
<accession>A0A543CJG3</accession>
<keyword evidence="4" id="KW-1185">Reference proteome</keyword>
<comment type="caution">
    <text evidence="3">The sequence shown here is derived from an EMBL/GenBank/DDBJ whole genome shotgun (WGS) entry which is preliminary data.</text>
</comment>
<dbReference type="OrthoDB" id="4133219at2"/>
<dbReference type="PANTHER" id="PTHR46696">
    <property type="entry name" value="P450, PUTATIVE (EUROFUNG)-RELATED"/>
    <property type="match status" value="1"/>
</dbReference>
<feature type="region of interest" description="Disordered" evidence="2">
    <location>
        <begin position="412"/>
        <end position="441"/>
    </location>
</feature>
<evidence type="ECO:0000313" key="3">
    <source>
        <dbReference type="EMBL" id="TQL97244.1"/>
    </source>
</evidence>
<dbReference type="GO" id="GO:0004497">
    <property type="term" value="F:monooxygenase activity"/>
    <property type="evidence" value="ECO:0007669"/>
    <property type="project" value="InterPro"/>
</dbReference>
<dbReference type="Proteomes" id="UP000316096">
    <property type="component" value="Unassembled WGS sequence"/>
</dbReference>
<organism evidence="3 4">
    <name type="scientific">Actinoallomurus bryophytorum</name>
    <dbReference type="NCBI Taxonomy" id="1490222"/>
    <lineage>
        <taxon>Bacteria</taxon>
        <taxon>Bacillati</taxon>
        <taxon>Actinomycetota</taxon>
        <taxon>Actinomycetes</taxon>
        <taxon>Streptosporangiales</taxon>
        <taxon>Thermomonosporaceae</taxon>
        <taxon>Actinoallomurus</taxon>
    </lineage>
</organism>
<feature type="region of interest" description="Disordered" evidence="2">
    <location>
        <begin position="1"/>
        <end position="22"/>
    </location>
</feature>
<dbReference type="RefSeq" id="WP_141956001.1">
    <property type="nucleotide sequence ID" value="NZ_VFOZ01000001.1"/>
</dbReference>
<protein>
    <submittedName>
        <fullName evidence="3">Cytochrome P450</fullName>
    </submittedName>
</protein>